<feature type="region of interest" description="Disordered" evidence="1">
    <location>
        <begin position="226"/>
        <end position="282"/>
    </location>
</feature>
<feature type="compositionally biased region" description="Low complexity" evidence="1">
    <location>
        <begin position="413"/>
        <end position="427"/>
    </location>
</feature>
<feature type="compositionally biased region" description="Polar residues" evidence="1">
    <location>
        <begin position="313"/>
        <end position="335"/>
    </location>
</feature>
<reference evidence="4 5" key="1">
    <citation type="submission" date="2020-04" db="EMBL/GenBank/DDBJ databases">
        <authorList>
            <person name="Alioto T."/>
            <person name="Alioto T."/>
            <person name="Gomez Garrido J."/>
        </authorList>
    </citation>
    <scope>NUCLEOTIDE SEQUENCE [LARGE SCALE GENOMIC DNA]</scope>
</reference>
<keyword evidence="2" id="KW-0732">Signal</keyword>
<feature type="compositionally biased region" description="Basic and acidic residues" evidence="1">
    <location>
        <begin position="89"/>
        <end position="113"/>
    </location>
</feature>
<keyword evidence="5" id="KW-1185">Reference proteome</keyword>
<sequence>MWNTRLPVLFGLVALAIFANGQQAYNYQPPQQQQSLDNSQYLPPEQAQDAAANQGSANQYLPPDEDRNLLPDANEGSQQIIGLEQPEQTEEHHHHHDGDHHDHHEHWDLRESIPGEPGEDYPLHHSPPDTGFSCSGRLVGYYADVQAGCQAFHVCNGDDSPPQSFLCPNGTIFNQEVFSCEWWNNVDCAASESHYEKNSQIGVVIPYKGERIPVLRVPSNLENAENDINFQPASSNEDESRLYLPPTSTLPPTTTRRPPPSSTYLPPPTTTRRPPPTTSRPTFRPIVVAELPTNEIQQSNVNNNFQGYDYPKPTTTQRPISAGPSNNLPSFSETDGYSYPNPQVGLQKPTSTTRRPVSTTRRPTTTSRPTTTRRSVVISTTTSRPINTGQSNQVPSFDETEGYNYPKPSVGLPIPTRQPVTTTRQPIASGPSNQLPSFSETDGYSYPKPSVGLPLPTTTRQPITTTRAPVTTTRAPPTTTRRPFTTQVVPIAPGASDSNQNSQGYNYPKPSVAFPLPTTTRAPVTTTRAPFTTTRAPITTTRAPPVTTTRRPVTFITSTISSGESNANQNFQGYDYPKPSVAFPLPTTSRAPVTTTRAPVTTTRAPVTTTRRPTTIYTQPPIIDSGESNSNQNFQGYDYPKPSVAFPVPTTSRVPVTTTRAPVTTTRRPTTIYTQPPIIDSGESNSNQNVEGYNYPKPSVAFPLPTTTLQPVTTTTTTTTRRPVISTSQRPAIAETSGYTYPKPSIPFELPATTQKPDSSELSDSAVVGGYSYPSPSIPFELPTTTRQPITVTQGQQFSAGSDDFSIASTSQPSSAATVGGYEYPKPRIPFDLPSRPSLPLTAPSENEGFSLPSPGSPFSIYQRNQQPPASNANLINQEYQSASASPPCIHTQQQQNADLIIVPNSEPTVLKQILPPVGDNGEGSAVVNAPFSLDGYDVRKPSIAFVTGTKKPLKNEVLAPFDPEEAIGANRELSGAKDYQISHQYQQPFIDGFNVAQQQQHRSASFGRQLSEQSSFNSQTNNGIVERQRSRQVANHVLEIIPSISYSYQLENKDVQQDFKPAAPPSAFKRSKNQAIY</sequence>
<feature type="compositionally biased region" description="Polar residues" evidence="1">
    <location>
        <begin position="1008"/>
        <end position="1024"/>
    </location>
</feature>
<dbReference type="GO" id="GO:0008061">
    <property type="term" value="F:chitin binding"/>
    <property type="evidence" value="ECO:0007669"/>
    <property type="project" value="InterPro"/>
</dbReference>
<evidence type="ECO:0000313" key="5">
    <source>
        <dbReference type="Proteomes" id="UP000494165"/>
    </source>
</evidence>
<comment type="caution">
    <text evidence="4">The sequence shown here is derived from an EMBL/GenBank/DDBJ whole genome shotgun (WGS) entry which is preliminary data.</text>
</comment>
<feature type="region of interest" description="Disordered" evidence="1">
    <location>
        <begin position="45"/>
        <end position="72"/>
    </location>
</feature>
<accession>A0A8S1C8T7</accession>
<dbReference type="InterPro" id="IPR036508">
    <property type="entry name" value="Chitin-bd_dom_sf"/>
</dbReference>
<evidence type="ECO:0000256" key="2">
    <source>
        <dbReference type="SAM" id="SignalP"/>
    </source>
</evidence>
<feature type="region of interest" description="Disordered" evidence="1">
    <location>
        <begin position="408"/>
        <end position="439"/>
    </location>
</feature>
<dbReference type="PROSITE" id="PS50940">
    <property type="entry name" value="CHIT_BIND_II"/>
    <property type="match status" value="1"/>
</dbReference>
<proteinExistence type="predicted"/>
<feature type="region of interest" description="Disordered" evidence="1">
    <location>
        <begin position="86"/>
        <end position="126"/>
    </location>
</feature>
<feature type="compositionally biased region" description="Pro residues" evidence="1">
    <location>
        <begin position="257"/>
        <end position="278"/>
    </location>
</feature>
<dbReference type="OrthoDB" id="10059269at2759"/>
<dbReference type="Proteomes" id="UP000494165">
    <property type="component" value="Unassembled WGS sequence"/>
</dbReference>
<feature type="region of interest" description="Disordered" evidence="1">
    <location>
        <begin position="294"/>
        <end position="376"/>
    </location>
</feature>
<evidence type="ECO:0000313" key="4">
    <source>
        <dbReference type="EMBL" id="CAB3362029.1"/>
    </source>
</evidence>
<feature type="compositionally biased region" description="Low complexity" evidence="1">
    <location>
        <begin position="590"/>
        <end position="608"/>
    </location>
</feature>
<dbReference type="SMART" id="SM00494">
    <property type="entry name" value="ChtBD2"/>
    <property type="match status" value="1"/>
</dbReference>
<feature type="compositionally biased region" description="Low complexity" evidence="1">
    <location>
        <begin position="703"/>
        <end position="724"/>
    </location>
</feature>
<dbReference type="EMBL" id="CADEPI010000007">
    <property type="protein sequence ID" value="CAB3362029.1"/>
    <property type="molecule type" value="Genomic_DNA"/>
</dbReference>
<feature type="domain" description="Chitin-binding type-2" evidence="3">
    <location>
        <begin position="131"/>
        <end position="190"/>
    </location>
</feature>
<dbReference type="AlphaFoldDB" id="A0A8S1C8T7"/>
<dbReference type="Gene3D" id="2.170.140.10">
    <property type="entry name" value="Chitin binding domain"/>
    <property type="match status" value="1"/>
</dbReference>
<feature type="compositionally biased region" description="Low complexity" evidence="1">
    <location>
        <begin position="242"/>
        <end position="256"/>
    </location>
</feature>
<feature type="chain" id="PRO_5035819906" description="Chitin-binding type-2 domain-containing protein" evidence="2">
    <location>
        <begin position="22"/>
        <end position="1078"/>
    </location>
</feature>
<feature type="compositionally biased region" description="Low complexity" evidence="1">
    <location>
        <begin position="349"/>
        <end position="376"/>
    </location>
</feature>
<feature type="region of interest" description="Disordered" evidence="1">
    <location>
        <begin position="701"/>
        <end position="724"/>
    </location>
</feature>
<protein>
    <recommendedName>
        <fullName evidence="3">Chitin-binding type-2 domain-containing protein</fullName>
    </recommendedName>
</protein>
<gene>
    <name evidence="4" type="ORF">CLODIP_2_CD01759</name>
</gene>
<feature type="compositionally biased region" description="Polar residues" evidence="1">
    <location>
        <begin position="294"/>
        <end position="306"/>
    </location>
</feature>
<dbReference type="SUPFAM" id="SSF57625">
    <property type="entry name" value="Invertebrate chitin-binding proteins"/>
    <property type="match status" value="1"/>
</dbReference>
<organism evidence="4 5">
    <name type="scientific">Cloeon dipterum</name>
    <dbReference type="NCBI Taxonomy" id="197152"/>
    <lineage>
        <taxon>Eukaryota</taxon>
        <taxon>Metazoa</taxon>
        <taxon>Ecdysozoa</taxon>
        <taxon>Arthropoda</taxon>
        <taxon>Hexapoda</taxon>
        <taxon>Insecta</taxon>
        <taxon>Pterygota</taxon>
        <taxon>Palaeoptera</taxon>
        <taxon>Ephemeroptera</taxon>
        <taxon>Pisciforma</taxon>
        <taxon>Baetidae</taxon>
        <taxon>Cloeon</taxon>
    </lineage>
</organism>
<dbReference type="Pfam" id="PF01607">
    <property type="entry name" value="CBM_14"/>
    <property type="match status" value="1"/>
</dbReference>
<name>A0A8S1C8T7_9INSE</name>
<dbReference type="GO" id="GO:0005576">
    <property type="term" value="C:extracellular region"/>
    <property type="evidence" value="ECO:0007669"/>
    <property type="project" value="InterPro"/>
</dbReference>
<feature type="compositionally biased region" description="Polar residues" evidence="1">
    <location>
        <begin position="430"/>
        <end position="439"/>
    </location>
</feature>
<feature type="signal peptide" evidence="2">
    <location>
        <begin position="1"/>
        <end position="21"/>
    </location>
</feature>
<dbReference type="InterPro" id="IPR002557">
    <property type="entry name" value="Chitin-bd_dom"/>
</dbReference>
<feature type="region of interest" description="Disordered" evidence="1">
    <location>
        <begin position="588"/>
        <end position="608"/>
    </location>
</feature>
<feature type="compositionally biased region" description="Polar residues" evidence="1">
    <location>
        <begin position="226"/>
        <end position="235"/>
    </location>
</feature>
<evidence type="ECO:0000259" key="3">
    <source>
        <dbReference type="PROSITE" id="PS50940"/>
    </source>
</evidence>
<evidence type="ECO:0000256" key="1">
    <source>
        <dbReference type="SAM" id="MobiDB-lite"/>
    </source>
</evidence>
<feature type="region of interest" description="Disordered" evidence="1">
    <location>
        <begin position="1008"/>
        <end position="1029"/>
    </location>
</feature>